<dbReference type="InterPro" id="IPR036097">
    <property type="entry name" value="HisK_dim/P_sf"/>
</dbReference>
<evidence type="ECO:0000256" key="7">
    <source>
        <dbReference type="ARBA" id="ARBA00023012"/>
    </source>
</evidence>
<reference evidence="13 14" key="1">
    <citation type="submission" date="2021-02" db="EMBL/GenBank/DDBJ databases">
        <title>Complete genome of Desulfoluna sp. strain ASN36.</title>
        <authorList>
            <person name="Takahashi A."/>
            <person name="Kojima H."/>
            <person name="Fukui M."/>
        </authorList>
    </citation>
    <scope>NUCLEOTIDE SEQUENCE [LARGE SCALE GENOMIC DNA]</scope>
    <source>
        <strain evidence="13 14">ASN36</strain>
    </source>
</reference>
<keyword evidence="9" id="KW-0812">Transmembrane</keyword>
<dbReference type="PANTHER" id="PTHR45453:SF1">
    <property type="entry name" value="PHOSPHATE REGULON SENSOR PROTEIN PHOR"/>
    <property type="match status" value="1"/>
</dbReference>
<dbReference type="InterPro" id="IPR004358">
    <property type="entry name" value="Sig_transdc_His_kin-like_C"/>
</dbReference>
<dbReference type="EC" id="2.7.13.3" evidence="3"/>
<dbReference type="Pfam" id="PF00512">
    <property type="entry name" value="HisKA"/>
    <property type="match status" value="1"/>
</dbReference>
<keyword evidence="5" id="KW-0808">Transferase</keyword>
<dbReference type="CDD" id="cd06225">
    <property type="entry name" value="HAMP"/>
    <property type="match status" value="1"/>
</dbReference>
<feature type="region of interest" description="Disordered" evidence="8">
    <location>
        <begin position="83"/>
        <end position="112"/>
    </location>
</feature>
<keyword evidence="14" id="KW-1185">Reference proteome</keyword>
<dbReference type="PROSITE" id="PS50994">
    <property type="entry name" value="INTEGRASE"/>
    <property type="match status" value="1"/>
</dbReference>
<sequence>MKIKIKHKLFFTLLLTSGIIATGMFLFLQWSFDRGFLNYVNSQELSKLDQLTERLKKNYAIHGDWAFMIDNHRLWQQMHRGIMGTNEEPPRHRPRPGRNEADFRLPPPPQGTPDSFEHRAVLFDADKRQIIGGPHFIEANLKLRPISYQETVIGYLGMIPAKALSDAGDLLFVEEQMESFAIIACVMAVLSLLLSFPVASHLLRPVNELTRGTRKLMAGEFKTRIPITTEDELGQLSSDFNSLAMTLEKNEQSRQQWVADISHELRTPLSILRGEVEALQDGIRQLTPEALQGLHCEMMHLGRLIEDLYELSMSDVGALDYRKIPVDPIGVIEETIELLTHRFAKKGLKLAVHLPEGQPVSMLADPDRLQQLFTNILENSLRYTDSPGELEILMTTTKHKLVIRFQDSAPGVPPEHLPKLFDRLFRVEKSRGRAKGGAGLGLAICSNIAEAHQGAIKAAPSPSGGLEIRIELPLST</sequence>
<feature type="domain" description="Histidine kinase" evidence="10">
    <location>
        <begin position="260"/>
        <end position="476"/>
    </location>
</feature>
<feature type="domain" description="Integrase catalytic" evidence="12">
    <location>
        <begin position="90"/>
        <end position="276"/>
    </location>
</feature>
<evidence type="ECO:0000259" key="12">
    <source>
        <dbReference type="PROSITE" id="PS50994"/>
    </source>
</evidence>
<evidence type="ECO:0000256" key="9">
    <source>
        <dbReference type="SAM" id="Phobius"/>
    </source>
</evidence>
<dbReference type="InterPro" id="IPR003594">
    <property type="entry name" value="HATPase_dom"/>
</dbReference>
<dbReference type="InterPro" id="IPR003661">
    <property type="entry name" value="HisK_dim/P_dom"/>
</dbReference>
<dbReference type="SUPFAM" id="SSF55874">
    <property type="entry name" value="ATPase domain of HSP90 chaperone/DNA topoisomerase II/histidine kinase"/>
    <property type="match status" value="1"/>
</dbReference>
<evidence type="ECO:0000256" key="6">
    <source>
        <dbReference type="ARBA" id="ARBA00022777"/>
    </source>
</evidence>
<keyword evidence="9" id="KW-1133">Transmembrane helix</keyword>
<dbReference type="RefSeq" id="WP_236891518.1">
    <property type="nucleotide sequence ID" value="NZ_AP024488.1"/>
</dbReference>
<keyword evidence="7" id="KW-0902">Two-component regulatory system</keyword>
<dbReference type="SMART" id="SM00387">
    <property type="entry name" value="HATPase_c"/>
    <property type="match status" value="1"/>
</dbReference>
<evidence type="ECO:0000256" key="8">
    <source>
        <dbReference type="SAM" id="MobiDB-lite"/>
    </source>
</evidence>
<evidence type="ECO:0000256" key="5">
    <source>
        <dbReference type="ARBA" id="ARBA00022679"/>
    </source>
</evidence>
<dbReference type="Proteomes" id="UP001320148">
    <property type="component" value="Chromosome"/>
</dbReference>
<dbReference type="InterPro" id="IPR005467">
    <property type="entry name" value="His_kinase_dom"/>
</dbReference>
<name>A0ABM7PDT8_9BACT</name>
<dbReference type="SUPFAM" id="SSF47384">
    <property type="entry name" value="Homodimeric domain of signal transducing histidine kinase"/>
    <property type="match status" value="1"/>
</dbReference>
<accession>A0ABM7PDT8</accession>
<evidence type="ECO:0000259" key="11">
    <source>
        <dbReference type="PROSITE" id="PS50885"/>
    </source>
</evidence>
<dbReference type="GO" id="GO:0016301">
    <property type="term" value="F:kinase activity"/>
    <property type="evidence" value="ECO:0007669"/>
    <property type="project" value="UniProtKB-KW"/>
</dbReference>
<evidence type="ECO:0000256" key="2">
    <source>
        <dbReference type="ARBA" id="ARBA00004370"/>
    </source>
</evidence>
<evidence type="ECO:0000256" key="3">
    <source>
        <dbReference type="ARBA" id="ARBA00012438"/>
    </source>
</evidence>
<dbReference type="InterPro" id="IPR001584">
    <property type="entry name" value="Integrase_cat-core"/>
</dbReference>
<proteinExistence type="predicted"/>
<evidence type="ECO:0000259" key="10">
    <source>
        <dbReference type="PROSITE" id="PS50109"/>
    </source>
</evidence>
<gene>
    <name evidence="13" type="ORF">DSLASN_08850</name>
</gene>
<dbReference type="SMART" id="SM00388">
    <property type="entry name" value="HisKA"/>
    <property type="match status" value="1"/>
</dbReference>
<keyword evidence="6 13" id="KW-0418">Kinase</keyword>
<protein>
    <recommendedName>
        <fullName evidence="3">histidine kinase</fullName>
        <ecNumber evidence="3">2.7.13.3</ecNumber>
    </recommendedName>
</protein>
<dbReference type="InterPro" id="IPR050351">
    <property type="entry name" value="BphY/WalK/GraS-like"/>
</dbReference>
<dbReference type="PROSITE" id="PS50109">
    <property type="entry name" value="HIS_KIN"/>
    <property type="match status" value="1"/>
</dbReference>
<dbReference type="PANTHER" id="PTHR45453">
    <property type="entry name" value="PHOSPHATE REGULON SENSOR PROTEIN PHOR"/>
    <property type="match status" value="1"/>
</dbReference>
<dbReference type="Gene3D" id="6.10.340.10">
    <property type="match status" value="1"/>
</dbReference>
<dbReference type="Pfam" id="PF00672">
    <property type="entry name" value="HAMP"/>
    <property type="match status" value="1"/>
</dbReference>
<dbReference type="PROSITE" id="PS50885">
    <property type="entry name" value="HAMP"/>
    <property type="match status" value="1"/>
</dbReference>
<dbReference type="PRINTS" id="PR00344">
    <property type="entry name" value="BCTRLSENSOR"/>
</dbReference>
<evidence type="ECO:0000313" key="14">
    <source>
        <dbReference type="Proteomes" id="UP001320148"/>
    </source>
</evidence>
<feature type="domain" description="HAMP" evidence="11">
    <location>
        <begin position="200"/>
        <end position="252"/>
    </location>
</feature>
<dbReference type="SMART" id="SM00304">
    <property type="entry name" value="HAMP"/>
    <property type="match status" value="1"/>
</dbReference>
<feature type="transmembrane region" description="Helical" evidence="9">
    <location>
        <begin position="9"/>
        <end position="32"/>
    </location>
</feature>
<evidence type="ECO:0000256" key="1">
    <source>
        <dbReference type="ARBA" id="ARBA00000085"/>
    </source>
</evidence>
<dbReference type="InterPro" id="IPR003660">
    <property type="entry name" value="HAMP_dom"/>
</dbReference>
<dbReference type="SUPFAM" id="SSF158472">
    <property type="entry name" value="HAMP domain-like"/>
    <property type="match status" value="1"/>
</dbReference>
<keyword evidence="9" id="KW-0472">Membrane</keyword>
<evidence type="ECO:0000256" key="4">
    <source>
        <dbReference type="ARBA" id="ARBA00022553"/>
    </source>
</evidence>
<comment type="subcellular location">
    <subcellularLocation>
        <location evidence="2">Membrane</location>
    </subcellularLocation>
</comment>
<dbReference type="InterPro" id="IPR036890">
    <property type="entry name" value="HATPase_C_sf"/>
</dbReference>
<dbReference type="CDD" id="cd00082">
    <property type="entry name" value="HisKA"/>
    <property type="match status" value="1"/>
</dbReference>
<dbReference type="Gene3D" id="3.30.565.10">
    <property type="entry name" value="Histidine kinase-like ATPase, C-terminal domain"/>
    <property type="match status" value="1"/>
</dbReference>
<comment type="catalytic activity">
    <reaction evidence="1">
        <text>ATP + protein L-histidine = ADP + protein N-phospho-L-histidine.</text>
        <dbReference type="EC" id="2.7.13.3"/>
    </reaction>
</comment>
<keyword evidence="4" id="KW-0597">Phosphoprotein</keyword>
<dbReference type="Gene3D" id="1.10.287.130">
    <property type="match status" value="1"/>
</dbReference>
<dbReference type="Pfam" id="PF02518">
    <property type="entry name" value="HATPase_c"/>
    <property type="match status" value="1"/>
</dbReference>
<dbReference type="EMBL" id="AP024488">
    <property type="protein sequence ID" value="BCS95253.1"/>
    <property type="molecule type" value="Genomic_DNA"/>
</dbReference>
<organism evidence="13 14">
    <name type="scientific">Desulfoluna limicola</name>
    <dbReference type="NCBI Taxonomy" id="2810562"/>
    <lineage>
        <taxon>Bacteria</taxon>
        <taxon>Pseudomonadati</taxon>
        <taxon>Thermodesulfobacteriota</taxon>
        <taxon>Desulfobacteria</taxon>
        <taxon>Desulfobacterales</taxon>
        <taxon>Desulfolunaceae</taxon>
        <taxon>Desulfoluna</taxon>
    </lineage>
</organism>
<evidence type="ECO:0000313" key="13">
    <source>
        <dbReference type="EMBL" id="BCS95253.1"/>
    </source>
</evidence>